<dbReference type="SMART" id="SM00939">
    <property type="entry name" value="PepX_C"/>
    <property type="match status" value="1"/>
</dbReference>
<dbReference type="PRINTS" id="PR00923">
    <property type="entry name" value="LACTOPTASE"/>
</dbReference>
<feature type="domain" description="X-Prolyl dipeptidyl aminopeptidase PepX N-terminal" evidence="15">
    <location>
        <begin position="1"/>
        <end position="158"/>
    </location>
</feature>
<evidence type="ECO:0000259" key="15">
    <source>
        <dbReference type="SMART" id="SM00940"/>
    </source>
</evidence>
<evidence type="ECO:0000256" key="1">
    <source>
        <dbReference type="ARBA" id="ARBA00000123"/>
    </source>
</evidence>
<reference evidence="16 17" key="1">
    <citation type="journal article" date="2015" name="Genome Announc.">
        <title>Expanding the biotechnology potential of lactobacilli through comparative genomics of 213 strains and associated genera.</title>
        <authorList>
            <person name="Sun Z."/>
            <person name="Harris H.M."/>
            <person name="McCann A."/>
            <person name="Guo C."/>
            <person name="Argimon S."/>
            <person name="Zhang W."/>
            <person name="Yang X."/>
            <person name="Jeffery I.B."/>
            <person name="Cooney J.C."/>
            <person name="Kagawa T.F."/>
            <person name="Liu W."/>
            <person name="Song Y."/>
            <person name="Salvetti E."/>
            <person name="Wrobel A."/>
            <person name="Rasinkangas P."/>
            <person name="Parkhill J."/>
            <person name="Rea M.C."/>
            <person name="O'Sullivan O."/>
            <person name="Ritari J."/>
            <person name="Douillard F.P."/>
            <person name="Paul Ross R."/>
            <person name="Yang R."/>
            <person name="Briner A.E."/>
            <person name="Felis G.E."/>
            <person name="de Vos W.M."/>
            <person name="Barrangou R."/>
            <person name="Klaenhammer T.R."/>
            <person name="Caufield P.W."/>
            <person name="Cui Y."/>
            <person name="Zhang H."/>
            <person name="O'Toole P.W."/>
        </authorList>
    </citation>
    <scope>NUCLEOTIDE SEQUENCE [LARGE SCALE GENOMIC DNA]</scope>
    <source>
        <strain evidence="16 17">DSM 14421</strain>
    </source>
</reference>
<dbReference type="SUPFAM" id="SSF53474">
    <property type="entry name" value="alpha/beta-Hydrolases"/>
    <property type="match status" value="1"/>
</dbReference>
<dbReference type="GO" id="GO:0006508">
    <property type="term" value="P:proteolysis"/>
    <property type="evidence" value="ECO:0007669"/>
    <property type="project" value="UniProtKB-KW"/>
</dbReference>
<evidence type="ECO:0000256" key="10">
    <source>
        <dbReference type="ARBA" id="ARBA00022825"/>
    </source>
</evidence>
<comment type="subunit">
    <text evidence="4">Homodimer.</text>
</comment>
<feature type="compositionally biased region" description="Basic and acidic residues" evidence="13">
    <location>
        <begin position="240"/>
        <end position="252"/>
    </location>
</feature>
<evidence type="ECO:0000256" key="12">
    <source>
        <dbReference type="ARBA" id="ARBA00031951"/>
    </source>
</evidence>
<dbReference type="Pfam" id="PF08530">
    <property type="entry name" value="PepX_C"/>
    <property type="match status" value="1"/>
</dbReference>
<keyword evidence="10" id="KW-0720">Serine protease</keyword>
<evidence type="ECO:0000313" key="17">
    <source>
        <dbReference type="Proteomes" id="UP000052013"/>
    </source>
</evidence>
<proteinExistence type="inferred from homology"/>
<protein>
    <recommendedName>
        <fullName evidence="6">Xaa-Pro dipeptidyl-peptidase</fullName>
        <ecNumber evidence="5">3.4.14.11</ecNumber>
    </recommendedName>
    <alternativeName>
        <fullName evidence="12">X-Pro dipeptidyl-peptidase</fullName>
    </alternativeName>
    <alternativeName>
        <fullName evidence="11">X-prolyl-dipeptidyl aminopeptidase</fullName>
    </alternativeName>
</protein>
<comment type="similarity">
    <text evidence="3">Belongs to the peptidase S15 family.</text>
</comment>
<dbReference type="SMART" id="SM00940">
    <property type="entry name" value="PepX_N"/>
    <property type="match status" value="1"/>
</dbReference>
<evidence type="ECO:0000256" key="8">
    <source>
        <dbReference type="ARBA" id="ARBA00022670"/>
    </source>
</evidence>
<comment type="caution">
    <text evidence="16">The sequence shown here is derived from an EMBL/GenBank/DDBJ whole genome shotgun (WGS) entry which is preliminary data.</text>
</comment>
<gene>
    <name evidence="16" type="ORF">FC85_GL002579</name>
</gene>
<dbReference type="NCBIfam" id="NF003781">
    <property type="entry name" value="PRK05371.1-2"/>
    <property type="match status" value="1"/>
</dbReference>
<dbReference type="Pfam" id="PF02129">
    <property type="entry name" value="Peptidase_S15"/>
    <property type="match status" value="1"/>
</dbReference>
<evidence type="ECO:0000256" key="11">
    <source>
        <dbReference type="ARBA" id="ARBA00030045"/>
    </source>
</evidence>
<dbReference type="SUPFAM" id="SSF81761">
    <property type="entry name" value="X-Prolyl dipeptidyl aminopeptidase PepX, N-terminal domain"/>
    <property type="match status" value="1"/>
</dbReference>
<evidence type="ECO:0000256" key="4">
    <source>
        <dbReference type="ARBA" id="ARBA00011738"/>
    </source>
</evidence>
<organism evidence="16 17">
    <name type="scientific">Lentilactobacillus diolivorans DSM 14421</name>
    <dbReference type="NCBI Taxonomy" id="1423739"/>
    <lineage>
        <taxon>Bacteria</taxon>
        <taxon>Bacillati</taxon>
        <taxon>Bacillota</taxon>
        <taxon>Bacilli</taxon>
        <taxon>Lactobacillales</taxon>
        <taxon>Lactobacillaceae</taxon>
        <taxon>Lentilactobacillus</taxon>
    </lineage>
</organism>
<dbReference type="InterPro" id="IPR008979">
    <property type="entry name" value="Galactose-bd-like_sf"/>
</dbReference>
<dbReference type="InterPro" id="IPR008252">
    <property type="entry name" value="Pept_S15_Xpro"/>
</dbReference>
<dbReference type="Pfam" id="PF09168">
    <property type="entry name" value="PepX_N"/>
    <property type="match status" value="1"/>
</dbReference>
<sequence length="802" mass="90962">MKINQFGYVPTQHQQIIDELRDIRFLDLENIKIKSPLHLFRSLLLKSFSVHQGETTRIAKIASMMATETVDADSYTNGSGTLSKSAFYNVGLQLLGFTVDLDFSLTNPLKMMTEVGLPIAEVTDPLTRDDVIDAWYRLLNTRTKFGQLLIDKLAGEGYYHQFLADETFKRPLIFNGKAQAVFDTDHLVREVVYVESPLDIDHDGRRDLLKVKLIRPAETDRGLTVPVVYTANPYGEGTNDKWSESWSHDNNRPLKRKQPNNFTYRDVQDTYDHSKVPVPRTINGHTKQAEETFTMTWIYSLNDYFLARGFAVVYSAGIGTKDSDGFRTTGTRDETISAISVIEWLHGDRTAFTNRVDQIAISAWWATGNVGMTGRSYLGTLSIASELTGVGGLKTAVVEAGISNYYDYYRENGLMVSPDGDDADVLAEFTFSRQQSAADYAQIKEPWLAHLKQIKRDQDHDSGSYNRFGDARNLLKENHAKADILLVHGLNDGNVKPAQVWNLRKALKSKSLTQKLILHQGQHEYLNNFRSFDFTDIVNLWLTNKLLNVANQANQVLPNVIVQDNAHAETWHGYQDWGGQEASIQIYQLGDDQMINPGGHTSFSDHLDKSQFETYTKDINKWRDDLYSRDGSPMDGHCIRILTPPLVNDLVINGRPSLALTVKSSQMVGMISVALMDYGKANRLTADPQVLASQQILTGYHWRKDDLKEFLPKKKANDVKRVVQGHINMQNRENAYKVDDLEPNTEYQLNLVLQPTFWRFLKGHQIGIVIYATDMAYTVRGNQDIRYQVNLASSTLRLPELK</sequence>
<dbReference type="InterPro" id="IPR013736">
    <property type="entry name" value="Xaa-Pro_dipept_C"/>
</dbReference>
<dbReference type="Gene3D" id="2.60.120.260">
    <property type="entry name" value="Galactose-binding domain-like"/>
    <property type="match status" value="1"/>
</dbReference>
<evidence type="ECO:0000256" key="2">
    <source>
        <dbReference type="ARBA" id="ARBA00003997"/>
    </source>
</evidence>
<keyword evidence="7" id="KW-0031">Aminopeptidase</keyword>
<dbReference type="RefSeq" id="WP_057864175.1">
    <property type="nucleotide sequence ID" value="NZ_AZEY01000029.1"/>
</dbReference>
<accession>A0A0R1SRC7</accession>
<dbReference type="InterPro" id="IPR029058">
    <property type="entry name" value="AB_hydrolase_fold"/>
</dbReference>
<comment type="catalytic activity">
    <reaction evidence="1">
        <text>Hydrolyzes Xaa-Pro-|- bonds to release unblocked, N-terminal dipeptides from substrates including Ala-Pro-|-p-nitroanilide and (sequentially) Tyr-Pro-|-Phe-Pro-|-Gly-Pro-|-Ile.</text>
        <dbReference type="EC" id="3.4.14.11"/>
    </reaction>
</comment>
<dbReference type="Gene3D" id="3.40.50.1820">
    <property type="entry name" value="alpha/beta hydrolase"/>
    <property type="match status" value="1"/>
</dbReference>
<dbReference type="PATRIC" id="fig|1423739.3.peg.2677"/>
<dbReference type="GO" id="GO:0008236">
    <property type="term" value="F:serine-type peptidase activity"/>
    <property type="evidence" value="ECO:0007669"/>
    <property type="project" value="UniProtKB-KW"/>
</dbReference>
<dbReference type="InterPro" id="IPR036313">
    <property type="entry name" value="PepX_N_dom_sf"/>
</dbReference>
<dbReference type="EMBL" id="AZEY01000029">
    <property type="protein sequence ID" value="KRL67723.1"/>
    <property type="molecule type" value="Genomic_DNA"/>
</dbReference>
<dbReference type="GO" id="GO:0004177">
    <property type="term" value="F:aminopeptidase activity"/>
    <property type="evidence" value="ECO:0007669"/>
    <property type="project" value="UniProtKB-KW"/>
</dbReference>
<feature type="domain" description="Xaa-Pro dipeptidyl-peptidase C-terminal" evidence="14">
    <location>
        <begin position="539"/>
        <end position="797"/>
    </location>
</feature>
<evidence type="ECO:0000259" key="14">
    <source>
        <dbReference type="SMART" id="SM00939"/>
    </source>
</evidence>
<dbReference type="InterPro" id="IPR000383">
    <property type="entry name" value="Xaa-Pro-like_dom"/>
</dbReference>
<comment type="function">
    <text evidence="2">Removes N-terminal dipeptides sequentially from polypeptides having unsubstituted N-termini provided that the penultimate residue is proline.</text>
</comment>
<evidence type="ECO:0000256" key="3">
    <source>
        <dbReference type="ARBA" id="ARBA00010819"/>
    </source>
</evidence>
<dbReference type="AlphaFoldDB" id="A0A0R1SRC7"/>
<dbReference type="InterPro" id="IPR015251">
    <property type="entry name" value="PepX_N_dom"/>
</dbReference>
<evidence type="ECO:0000313" key="16">
    <source>
        <dbReference type="EMBL" id="KRL67723.1"/>
    </source>
</evidence>
<evidence type="ECO:0000256" key="7">
    <source>
        <dbReference type="ARBA" id="ARBA00022438"/>
    </source>
</evidence>
<keyword evidence="9" id="KW-0378">Hydrolase</keyword>
<dbReference type="STRING" id="1423739.FC85_GL002579"/>
<dbReference type="Proteomes" id="UP000052013">
    <property type="component" value="Unassembled WGS sequence"/>
</dbReference>
<keyword evidence="8" id="KW-0645">Protease</keyword>
<feature type="region of interest" description="Disordered" evidence="13">
    <location>
        <begin position="240"/>
        <end position="259"/>
    </location>
</feature>
<dbReference type="GO" id="GO:0008239">
    <property type="term" value="F:dipeptidyl-peptidase activity"/>
    <property type="evidence" value="ECO:0007669"/>
    <property type="project" value="UniProtKB-EC"/>
</dbReference>
<dbReference type="SUPFAM" id="SSF49785">
    <property type="entry name" value="Galactose-binding domain-like"/>
    <property type="match status" value="1"/>
</dbReference>
<dbReference type="Gene3D" id="1.10.246.70">
    <property type="match status" value="1"/>
</dbReference>
<evidence type="ECO:0000256" key="6">
    <source>
        <dbReference type="ARBA" id="ARBA00014682"/>
    </source>
</evidence>
<dbReference type="EC" id="3.4.14.11" evidence="5"/>
<name>A0A0R1SRC7_9LACO</name>
<evidence type="ECO:0000256" key="13">
    <source>
        <dbReference type="SAM" id="MobiDB-lite"/>
    </source>
</evidence>
<evidence type="ECO:0000256" key="5">
    <source>
        <dbReference type="ARBA" id="ARBA00012463"/>
    </source>
</evidence>
<evidence type="ECO:0000256" key="9">
    <source>
        <dbReference type="ARBA" id="ARBA00022801"/>
    </source>
</evidence>